<dbReference type="InterPro" id="IPR043138">
    <property type="entry name" value="GGT_lsub"/>
</dbReference>
<protein>
    <recommendedName>
        <fullName evidence="6">Glutathione hydrolase proenzyme</fullName>
        <ecNumber evidence="6">2.3.2.2</ecNumber>
        <ecNumber evidence="6">3.4.19.13</ecNumber>
    </recommendedName>
    <component>
        <recommendedName>
            <fullName evidence="6">Glutathione hydrolase large chain</fullName>
        </recommendedName>
    </component>
    <component>
        <recommendedName>
            <fullName evidence="6">Glutathione hydrolase small chain</fullName>
        </recommendedName>
    </component>
</protein>
<dbReference type="InterPro" id="IPR052896">
    <property type="entry name" value="GGT-like_enzyme"/>
</dbReference>
<comment type="subunit">
    <text evidence="6">This enzyme consists of two polypeptide chains, which are synthesized in precursor form from a single polypeptide.</text>
</comment>
<keyword evidence="6" id="KW-0012">Acyltransferase</keyword>
<reference evidence="8 9" key="1">
    <citation type="journal article" date="2011" name="Front. Microbiol.">
        <title>Genomic signatures of strain selection and enhancement in Bacillus atrophaeus var. globigii, a historical biowarfare simulant.</title>
        <authorList>
            <person name="Gibbons H.S."/>
            <person name="Broomall S.M."/>
            <person name="McNew L.A."/>
            <person name="Daligault H."/>
            <person name="Chapman C."/>
            <person name="Bruce D."/>
            <person name="Karavis M."/>
            <person name="Krepps M."/>
            <person name="McGregor P.A."/>
            <person name="Hong C."/>
            <person name="Park K.H."/>
            <person name="Akmal A."/>
            <person name="Feldman A."/>
            <person name="Lin J.S."/>
            <person name="Chang W.E."/>
            <person name="Higgs B.W."/>
            <person name="Demirev P."/>
            <person name="Lindquist J."/>
            <person name="Liem A."/>
            <person name="Fochler E."/>
            <person name="Read T.D."/>
            <person name="Tapia R."/>
            <person name="Johnson S."/>
            <person name="Bishop-Lilly K.A."/>
            <person name="Detter C."/>
            <person name="Han C."/>
            <person name="Sozhamannan S."/>
            <person name="Rosenzweig C.N."/>
            <person name="Skowronski E.W."/>
        </authorList>
    </citation>
    <scope>NUCLEOTIDE SEQUENCE [LARGE SCALE GENOMIC DNA]</scope>
    <source>
        <strain evidence="8 9">PIT1</strain>
    </source>
</reference>
<comment type="caution">
    <text evidence="8">The sequence shown here is derived from an EMBL/GenBank/DDBJ whole genome shotgun (WGS) entry which is preliminary data.</text>
</comment>
<feature type="active site" description="Nucleophile" evidence="4">
    <location>
        <position position="380"/>
    </location>
</feature>
<dbReference type="Proteomes" id="UP000288279">
    <property type="component" value="Unassembled WGS sequence"/>
</dbReference>
<comment type="catalytic activity">
    <reaction evidence="2 6">
        <text>glutathione + H2O = L-cysteinylglycine + L-glutamate</text>
        <dbReference type="Rhea" id="RHEA:28807"/>
        <dbReference type="ChEBI" id="CHEBI:15377"/>
        <dbReference type="ChEBI" id="CHEBI:29985"/>
        <dbReference type="ChEBI" id="CHEBI:57925"/>
        <dbReference type="ChEBI" id="CHEBI:61694"/>
        <dbReference type="EC" id="3.4.19.13"/>
    </reaction>
</comment>
<comment type="catalytic activity">
    <reaction evidence="1 6">
        <text>an S-substituted glutathione + H2O = an S-substituted L-cysteinylglycine + L-glutamate</text>
        <dbReference type="Rhea" id="RHEA:59468"/>
        <dbReference type="ChEBI" id="CHEBI:15377"/>
        <dbReference type="ChEBI" id="CHEBI:29985"/>
        <dbReference type="ChEBI" id="CHEBI:90779"/>
        <dbReference type="ChEBI" id="CHEBI:143103"/>
        <dbReference type="EC" id="3.4.19.13"/>
    </reaction>
</comment>
<dbReference type="RefSeq" id="WP_126826395.1">
    <property type="nucleotide sequence ID" value="NZ_PIQG01000002.1"/>
</dbReference>
<evidence type="ECO:0000256" key="5">
    <source>
        <dbReference type="PIRSR" id="PIRSR600101-2"/>
    </source>
</evidence>
<keyword evidence="6" id="KW-0378">Hydrolase</keyword>
<evidence type="ECO:0000256" key="2">
    <source>
        <dbReference type="ARBA" id="ARBA00001089"/>
    </source>
</evidence>
<dbReference type="Gene3D" id="1.10.246.130">
    <property type="match status" value="1"/>
</dbReference>
<dbReference type="EC" id="3.4.19.13" evidence="6"/>
<dbReference type="GO" id="GO:0006750">
    <property type="term" value="P:glutathione biosynthetic process"/>
    <property type="evidence" value="ECO:0007669"/>
    <property type="project" value="UniProtKB-KW"/>
</dbReference>
<evidence type="ECO:0000313" key="8">
    <source>
        <dbReference type="EMBL" id="RUO78320.1"/>
    </source>
</evidence>
<dbReference type="NCBIfam" id="TIGR00066">
    <property type="entry name" value="g_glut_trans"/>
    <property type="match status" value="1"/>
</dbReference>
<dbReference type="InterPro" id="IPR029055">
    <property type="entry name" value="Ntn_hydrolases_N"/>
</dbReference>
<comment type="catalytic activity">
    <reaction evidence="3 6">
        <text>an N-terminal (5-L-glutamyl)-[peptide] + an alpha-amino acid = 5-L-glutamyl amino acid + an N-terminal L-alpha-aminoacyl-[peptide]</text>
        <dbReference type="Rhea" id="RHEA:23904"/>
        <dbReference type="Rhea" id="RHEA-COMP:9780"/>
        <dbReference type="Rhea" id="RHEA-COMP:9795"/>
        <dbReference type="ChEBI" id="CHEBI:77644"/>
        <dbReference type="ChEBI" id="CHEBI:78597"/>
        <dbReference type="ChEBI" id="CHEBI:78599"/>
        <dbReference type="ChEBI" id="CHEBI:78608"/>
        <dbReference type="EC" id="2.3.2.2"/>
    </reaction>
</comment>
<feature type="binding site" evidence="5">
    <location>
        <position position="463"/>
    </location>
    <ligand>
        <name>L-glutamate</name>
        <dbReference type="ChEBI" id="CHEBI:29985"/>
    </ligand>
</feature>
<comment type="PTM">
    <text evidence="6">Cleaved by autocatalysis into a large and a small subunit.</text>
</comment>
<evidence type="ECO:0000256" key="1">
    <source>
        <dbReference type="ARBA" id="ARBA00001049"/>
    </source>
</evidence>
<comment type="pathway">
    <text evidence="6">Sulfur metabolism; glutathione metabolism.</text>
</comment>
<dbReference type="PRINTS" id="PR01210">
    <property type="entry name" value="GGTRANSPTASE"/>
</dbReference>
<evidence type="ECO:0000313" key="9">
    <source>
        <dbReference type="Proteomes" id="UP000288279"/>
    </source>
</evidence>
<keyword evidence="6" id="KW-0317">Glutathione biosynthesis</keyword>
<dbReference type="Gene3D" id="3.60.20.40">
    <property type="match status" value="1"/>
</dbReference>
<dbReference type="AlphaFoldDB" id="A0A432ZKG0"/>
<keyword evidence="6 8" id="KW-0808">Transferase</keyword>
<evidence type="ECO:0000256" key="4">
    <source>
        <dbReference type="PIRSR" id="PIRSR600101-1"/>
    </source>
</evidence>
<dbReference type="InterPro" id="IPR000101">
    <property type="entry name" value="GGT_peptidase"/>
</dbReference>
<dbReference type="GO" id="GO:0006751">
    <property type="term" value="P:glutathione catabolic process"/>
    <property type="evidence" value="ECO:0007669"/>
    <property type="project" value="UniProtKB-UniRule"/>
</dbReference>
<dbReference type="PANTHER" id="PTHR43881:SF1">
    <property type="entry name" value="GAMMA-GLUTAMYLTRANSPEPTIDASE (AFU_ORTHOLOGUE AFUA_4G13580)"/>
    <property type="match status" value="1"/>
</dbReference>
<dbReference type="SUPFAM" id="SSF56235">
    <property type="entry name" value="N-terminal nucleophile aminohydrolases (Ntn hydrolases)"/>
    <property type="match status" value="1"/>
</dbReference>
<dbReference type="OrthoDB" id="5297205at2"/>
<dbReference type="InterPro" id="IPR043137">
    <property type="entry name" value="GGT_ssub_C"/>
</dbReference>
<dbReference type="EC" id="2.3.2.2" evidence="6"/>
<feature type="signal peptide" evidence="7">
    <location>
        <begin position="1"/>
        <end position="26"/>
    </location>
</feature>
<dbReference type="GO" id="GO:0036374">
    <property type="term" value="F:glutathione hydrolase activity"/>
    <property type="evidence" value="ECO:0007669"/>
    <property type="project" value="UniProtKB-UniRule"/>
</dbReference>
<keyword evidence="9" id="KW-1185">Reference proteome</keyword>
<evidence type="ECO:0000256" key="3">
    <source>
        <dbReference type="ARBA" id="ARBA00047417"/>
    </source>
</evidence>
<comment type="similarity">
    <text evidence="6">Belongs to the gamma-glutamyltransferase family.</text>
</comment>
<dbReference type="Pfam" id="PF01019">
    <property type="entry name" value="G_glu_transpept"/>
    <property type="match status" value="1"/>
</dbReference>
<proteinExistence type="inferred from homology"/>
<keyword evidence="7" id="KW-0732">Signal</keyword>
<organism evidence="8 9">
    <name type="scientific">Pseudidiomarina taiwanensis</name>
    <dbReference type="NCBI Taxonomy" id="337250"/>
    <lineage>
        <taxon>Bacteria</taxon>
        <taxon>Pseudomonadati</taxon>
        <taxon>Pseudomonadota</taxon>
        <taxon>Gammaproteobacteria</taxon>
        <taxon>Alteromonadales</taxon>
        <taxon>Idiomarinaceae</taxon>
        <taxon>Pseudidiomarina</taxon>
    </lineage>
</organism>
<sequence length="570" mass="62277">MKTTIIAATLTLATCFSATVSSVAHSADRITGHHFATRSEAMAPNAMAATSQPLATQVALDIMQAGGNAVDAAIAANAVLGLVEPTGNGIGGDLFAIVWDAKTERLYGLNASGRSPKNLTLDYFLENGHDKIPAYGVLPISVPGAVDGWFELHEKFGQLPMEQVLAPAIEYAEQGFPVTELIAYYLERSGRFLNKQPGFSEVFMPDGEMPKKGERFRNPDLANTYRTLAEQGRDAFYKGDIARTMADFVQEHGGFLSYEDLASHTSTWVDPVSTNYRGYDLWELPPNTQGIAAQQILNILENYDIASMGFDSAEYIHLFVEAKKLAFEDRAKYYSDPDFNDVPVTGLLDKEYAKERAKLINMERAGRSYEPGNPPTEGDTIYLTTADKDGTMVSLIQSNFRGMGSGVTPTGLGFVLQNRGELFALDPNHNNVFEPGKRPFHTIIPAFVTKDGKPLMSYGVMGGATQPQMHAQILINMIDFGMNLQEAGDAPRILHTGSSQPTGEAMTDGGYISLENGFSAETRRELIKMGHTLREAVGPFGGYQAIWRNHEEEVYYGASESRKDGHAAGY</sequence>
<dbReference type="GO" id="GO:0103068">
    <property type="term" value="F:leukotriene C4 gamma-glutamyl transferase activity"/>
    <property type="evidence" value="ECO:0007669"/>
    <property type="project" value="UniProtKB-EC"/>
</dbReference>
<name>A0A432ZKG0_9GAMM</name>
<dbReference type="PANTHER" id="PTHR43881">
    <property type="entry name" value="GAMMA-GLUTAMYLTRANSPEPTIDASE (AFU_ORTHOLOGUE AFUA_4G13580)"/>
    <property type="match status" value="1"/>
</dbReference>
<dbReference type="UniPathway" id="UPA00204"/>
<feature type="chain" id="PRO_5019050348" description="Glutathione hydrolase proenzyme" evidence="7">
    <location>
        <begin position="27"/>
        <end position="570"/>
    </location>
</feature>
<keyword evidence="6" id="KW-0865">Zymogen</keyword>
<accession>A0A432ZKG0</accession>
<evidence type="ECO:0000256" key="6">
    <source>
        <dbReference type="RuleBase" id="RU368036"/>
    </source>
</evidence>
<gene>
    <name evidence="8" type="primary">ggt</name>
    <name evidence="8" type="ORF">CWI83_04615</name>
</gene>
<evidence type="ECO:0000256" key="7">
    <source>
        <dbReference type="SAM" id="SignalP"/>
    </source>
</evidence>
<dbReference type="EMBL" id="PIQG01000002">
    <property type="protein sequence ID" value="RUO78320.1"/>
    <property type="molecule type" value="Genomic_DNA"/>
</dbReference>